<dbReference type="Gene3D" id="3.40.50.300">
    <property type="entry name" value="P-loop containing nucleotide triphosphate hydrolases"/>
    <property type="match status" value="1"/>
</dbReference>
<keyword evidence="3 8" id="KW-0479">Metal-binding</keyword>
<feature type="binding site" evidence="8">
    <location>
        <begin position="13"/>
        <end position="18"/>
    </location>
    <ligand>
        <name>ATP</name>
        <dbReference type="ChEBI" id="CHEBI:30616"/>
    </ligand>
</feature>
<keyword evidence="7 8" id="KW-0460">Magnesium</keyword>
<comment type="cofactor">
    <cofactor evidence="8">
        <name>Mg(2+)</name>
        <dbReference type="ChEBI" id="CHEBI:18420"/>
    </cofactor>
</comment>
<feature type="binding site" evidence="8">
    <location>
        <begin position="176"/>
        <end position="177"/>
    </location>
    <ligand>
        <name>ATP</name>
        <dbReference type="ChEBI" id="CHEBI:30616"/>
    </ligand>
</feature>
<gene>
    <name evidence="8 9" type="primary">bioD</name>
    <name evidence="9" type="ORF">AB0763_08220</name>
</gene>
<accession>A0AB39HCY0</accession>
<dbReference type="KEGG" id="vih:AB0763_08220"/>
<comment type="catalytic activity">
    <reaction evidence="8">
        <text>(7R,8S)-7,8-diammoniononanoate + CO2 + ATP = (4R,5S)-dethiobiotin + ADP + phosphate + 3 H(+)</text>
        <dbReference type="Rhea" id="RHEA:15805"/>
        <dbReference type="ChEBI" id="CHEBI:15378"/>
        <dbReference type="ChEBI" id="CHEBI:16526"/>
        <dbReference type="ChEBI" id="CHEBI:30616"/>
        <dbReference type="ChEBI" id="CHEBI:43474"/>
        <dbReference type="ChEBI" id="CHEBI:149469"/>
        <dbReference type="ChEBI" id="CHEBI:149473"/>
        <dbReference type="ChEBI" id="CHEBI:456216"/>
        <dbReference type="EC" id="6.3.3.3"/>
    </reaction>
</comment>
<dbReference type="GO" id="GO:0009102">
    <property type="term" value="P:biotin biosynthetic process"/>
    <property type="evidence" value="ECO:0007669"/>
    <property type="project" value="UniProtKB-UniRule"/>
</dbReference>
<keyword evidence="5 8" id="KW-0093">Biotin biosynthesis</keyword>
<dbReference type="PANTHER" id="PTHR43210">
    <property type="entry name" value="DETHIOBIOTIN SYNTHETASE"/>
    <property type="match status" value="1"/>
</dbReference>
<dbReference type="GO" id="GO:0000287">
    <property type="term" value="F:magnesium ion binding"/>
    <property type="evidence" value="ECO:0007669"/>
    <property type="project" value="UniProtKB-UniRule"/>
</dbReference>
<dbReference type="FunFam" id="3.40.50.300:FF:000292">
    <property type="entry name" value="ATP-dependent dethiobiotin synthetase BioD"/>
    <property type="match status" value="1"/>
</dbReference>
<evidence type="ECO:0000256" key="3">
    <source>
        <dbReference type="ARBA" id="ARBA00022723"/>
    </source>
</evidence>
<name>A0AB39HCY0_9VIBR</name>
<dbReference type="GO" id="GO:0042803">
    <property type="term" value="F:protein homodimerization activity"/>
    <property type="evidence" value="ECO:0007669"/>
    <property type="project" value="UniProtKB-ARBA"/>
</dbReference>
<dbReference type="CDD" id="cd03109">
    <property type="entry name" value="DTBS"/>
    <property type="match status" value="1"/>
</dbReference>
<reference evidence="9" key="1">
    <citation type="submission" date="2024-07" db="EMBL/GenBank/DDBJ databases">
        <title>Genome Analysis of a Potential Novel Vibrio Species Secreting pH- and Thermo-stable Alginate Lyase and its Application in Producing Alginate Oligosaccharides.</title>
        <authorList>
            <person name="Huang H."/>
            <person name="Bao K."/>
        </authorList>
    </citation>
    <scope>NUCLEOTIDE SEQUENCE</scope>
    <source>
        <strain evidence="9">HB236076</strain>
    </source>
</reference>
<evidence type="ECO:0000256" key="8">
    <source>
        <dbReference type="HAMAP-Rule" id="MF_00336"/>
    </source>
</evidence>
<evidence type="ECO:0000256" key="4">
    <source>
        <dbReference type="ARBA" id="ARBA00022741"/>
    </source>
</evidence>
<dbReference type="Pfam" id="PF13500">
    <property type="entry name" value="AAA_26"/>
    <property type="match status" value="1"/>
</dbReference>
<evidence type="ECO:0000256" key="2">
    <source>
        <dbReference type="ARBA" id="ARBA00022598"/>
    </source>
</evidence>
<feature type="binding site" evidence="8">
    <location>
        <position position="55"/>
    </location>
    <ligand>
        <name>Mg(2+)</name>
        <dbReference type="ChEBI" id="CHEBI:18420"/>
    </ligand>
</feature>
<comment type="caution">
    <text evidence="8">Lacks conserved residue(s) required for the propagation of feature annotation.</text>
</comment>
<evidence type="ECO:0000313" key="9">
    <source>
        <dbReference type="EMBL" id="XDK24213.1"/>
    </source>
</evidence>
<comment type="subcellular location">
    <subcellularLocation>
        <location evidence="8">Cytoplasm</location>
    </subcellularLocation>
</comment>
<dbReference type="InterPro" id="IPR004472">
    <property type="entry name" value="DTB_synth_BioD"/>
</dbReference>
<proteinExistence type="inferred from homology"/>
<evidence type="ECO:0000256" key="6">
    <source>
        <dbReference type="ARBA" id="ARBA00022840"/>
    </source>
</evidence>
<dbReference type="GO" id="GO:0005524">
    <property type="term" value="F:ATP binding"/>
    <property type="evidence" value="ECO:0007669"/>
    <property type="project" value="UniProtKB-UniRule"/>
</dbReference>
<keyword evidence="2 8" id="KW-0436">Ligase</keyword>
<dbReference type="AlphaFoldDB" id="A0AB39HCY0"/>
<feature type="binding site" evidence="8">
    <location>
        <begin position="205"/>
        <end position="207"/>
    </location>
    <ligand>
        <name>ATP</name>
        <dbReference type="ChEBI" id="CHEBI:30616"/>
    </ligand>
</feature>
<sequence>MNNAFFVTGTNTEVGKTVASQALLQALAAQGWTTCGYKPVAAGCDKSEQGYLNDDALSLQRHSTCRLPYHEVNPYALEIPASPHISAHRAQEVIELQRLTQGLQTLSEKADWVLVEGAGGWHVPLNDSYCFSDWVAEVKLPVVLVVGVQLGCLNHALLTQQAILAQGLTLAGWIANRINPGSEYYQENLQYLERTMKAPKLGEIPYLSREKRADLSPYIDNLAPLVGRYMK</sequence>
<dbReference type="RefSeq" id="WP_306100272.1">
    <property type="nucleotide sequence ID" value="NZ_CP162601.1"/>
</dbReference>
<feature type="binding site" evidence="8">
    <location>
        <position position="116"/>
    </location>
    <ligand>
        <name>Mg(2+)</name>
        <dbReference type="ChEBI" id="CHEBI:18420"/>
    </ligand>
</feature>
<dbReference type="GO" id="GO:0005829">
    <property type="term" value="C:cytosol"/>
    <property type="evidence" value="ECO:0007669"/>
    <property type="project" value="TreeGrafter"/>
</dbReference>
<keyword evidence="6 8" id="KW-0067">ATP-binding</keyword>
<dbReference type="GO" id="GO:0004141">
    <property type="term" value="F:dethiobiotin synthase activity"/>
    <property type="evidence" value="ECO:0007669"/>
    <property type="project" value="UniProtKB-UniRule"/>
</dbReference>
<dbReference type="EC" id="6.3.3.3" evidence="8"/>
<comment type="similarity">
    <text evidence="8">Belongs to the dethiobiotin synthetase family.</text>
</comment>
<feature type="binding site" evidence="8">
    <location>
        <begin position="116"/>
        <end position="119"/>
    </location>
    <ligand>
        <name>ATP</name>
        <dbReference type="ChEBI" id="CHEBI:30616"/>
    </ligand>
</feature>
<comment type="function">
    <text evidence="8">Catalyzes a mechanistically unusual reaction, the ATP-dependent insertion of CO2 between the N7 and N8 nitrogen atoms of 7,8-diaminopelargonic acid (DAPA, also called 7,8-diammoniononanoate) to form a ureido ring.</text>
</comment>
<feature type="binding site" evidence="8">
    <location>
        <position position="17"/>
    </location>
    <ligand>
        <name>Mg(2+)</name>
        <dbReference type="ChEBI" id="CHEBI:18420"/>
    </ligand>
</feature>
<dbReference type="NCBIfam" id="TIGR00347">
    <property type="entry name" value="bioD"/>
    <property type="match status" value="1"/>
</dbReference>
<keyword evidence="4 8" id="KW-0547">Nucleotide-binding</keyword>
<comment type="subunit">
    <text evidence="8">Homodimer.</text>
</comment>
<feature type="active site" evidence="8">
    <location>
        <position position="38"/>
    </location>
</feature>
<dbReference type="SUPFAM" id="SSF52540">
    <property type="entry name" value="P-loop containing nucleoside triphosphate hydrolases"/>
    <property type="match status" value="1"/>
</dbReference>
<evidence type="ECO:0000256" key="5">
    <source>
        <dbReference type="ARBA" id="ARBA00022756"/>
    </source>
</evidence>
<dbReference type="HAMAP" id="MF_00336">
    <property type="entry name" value="BioD"/>
    <property type="match status" value="1"/>
</dbReference>
<dbReference type="InterPro" id="IPR027417">
    <property type="entry name" value="P-loop_NTPase"/>
</dbReference>
<evidence type="ECO:0000256" key="1">
    <source>
        <dbReference type="ARBA" id="ARBA00022490"/>
    </source>
</evidence>
<dbReference type="EMBL" id="CP162601">
    <property type="protein sequence ID" value="XDK24213.1"/>
    <property type="molecule type" value="Genomic_DNA"/>
</dbReference>
<dbReference type="PANTHER" id="PTHR43210:SF5">
    <property type="entry name" value="DETHIOBIOTIN SYNTHETASE"/>
    <property type="match status" value="1"/>
</dbReference>
<feature type="binding site" evidence="8">
    <location>
        <position position="55"/>
    </location>
    <ligand>
        <name>ATP</name>
        <dbReference type="ChEBI" id="CHEBI:30616"/>
    </ligand>
</feature>
<dbReference type="PIRSF" id="PIRSF006755">
    <property type="entry name" value="DTB_synth"/>
    <property type="match status" value="1"/>
</dbReference>
<keyword evidence="1 8" id="KW-0963">Cytoplasm</keyword>
<evidence type="ECO:0000256" key="7">
    <source>
        <dbReference type="ARBA" id="ARBA00022842"/>
    </source>
</evidence>
<protein>
    <recommendedName>
        <fullName evidence="8">ATP-dependent dethiobiotin synthetase BioD</fullName>
        <ecNumber evidence="8">6.3.3.3</ecNumber>
    </recommendedName>
    <alternativeName>
        <fullName evidence="8">DTB synthetase</fullName>
        <shortName evidence="8">DTBS</shortName>
    </alternativeName>
    <alternativeName>
        <fullName evidence="8">Dethiobiotin synthase</fullName>
    </alternativeName>
</protein>
<comment type="pathway">
    <text evidence="8">Cofactor biosynthesis; biotin biosynthesis; biotin from 7,8-diaminononanoate: step 1/2.</text>
</comment>
<organism evidence="9">
    <name type="scientific">Vibrio sp. HB236076</name>
    <dbReference type="NCBI Taxonomy" id="3232307"/>
    <lineage>
        <taxon>Bacteria</taxon>
        <taxon>Pseudomonadati</taxon>
        <taxon>Pseudomonadota</taxon>
        <taxon>Gammaproteobacteria</taxon>
        <taxon>Vibrionales</taxon>
        <taxon>Vibrionaceae</taxon>
        <taxon>Vibrio</taxon>
    </lineage>
</organism>